<evidence type="ECO:0000313" key="2">
    <source>
        <dbReference type="Proteomes" id="UP000631114"/>
    </source>
</evidence>
<name>A0A835M7X6_9MAGN</name>
<protein>
    <submittedName>
        <fullName evidence="1">Uncharacterized protein</fullName>
    </submittedName>
</protein>
<keyword evidence="2" id="KW-1185">Reference proteome</keyword>
<dbReference type="Proteomes" id="UP000631114">
    <property type="component" value="Unassembled WGS sequence"/>
</dbReference>
<comment type="caution">
    <text evidence="1">The sequence shown here is derived from an EMBL/GenBank/DDBJ whole genome shotgun (WGS) entry which is preliminary data.</text>
</comment>
<accession>A0A835M7X6</accession>
<reference evidence="1 2" key="1">
    <citation type="submission" date="2020-10" db="EMBL/GenBank/DDBJ databases">
        <title>The Coptis chinensis genome and diversification of protoberbering-type alkaloids.</title>
        <authorList>
            <person name="Wang B."/>
            <person name="Shu S."/>
            <person name="Song C."/>
            <person name="Liu Y."/>
        </authorList>
    </citation>
    <scope>NUCLEOTIDE SEQUENCE [LARGE SCALE GENOMIC DNA]</scope>
    <source>
        <strain evidence="1">HL-2020</strain>
        <tissue evidence="1">Leaf</tissue>
    </source>
</reference>
<evidence type="ECO:0000313" key="1">
    <source>
        <dbReference type="EMBL" id="KAF9617049.1"/>
    </source>
</evidence>
<dbReference type="Pfam" id="PF13450">
    <property type="entry name" value="NAD_binding_8"/>
    <property type="match status" value="1"/>
</dbReference>
<dbReference type="InterPro" id="IPR036188">
    <property type="entry name" value="FAD/NAD-bd_sf"/>
</dbReference>
<proteinExistence type="predicted"/>
<dbReference type="SUPFAM" id="SSF51905">
    <property type="entry name" value="FAD/NAD(P)-binding domain"/>
    <property type="match status" value="1"/>
</dbReference>
<gene>
    <name evidence="1" type="ORF">IFM89_033154</name>
</gene>
<organism evidence="1 2">
    <name type="scientific">Coptis chinensis</name>
    <dbReference type="NCBI Taxonomy" id="261450"/>
    <lineage>
        <taxon>Eukaryota</taxon>
        <taxon>Viridiplantae</taxon>
        <taxon>Streptophyta</taxon>
        <taxon>Embryophyta</taxon>
        <taxon>Tracheophyta</taxon>
        <taxon>Spermatophyta</taxon>
        <taxon>Magnoliopsida</taxon>
        <taxon>Ranunculales</taxon>
        <taxon>Ranunculaceae</taxon>
        <taxon>Coptidoideae</taxon>
        <taxon>Coptis</taxon>
    </lineage>
</organism>
<sequence length="352" mass="38555">MSKMRVAGIGAGMKGLISTYVLAKEGVDVLLYEKENYLVRIKHLGAEVPRRDMVRQSESKTQGQIIVVPRLGMPLTEASGAPLLEIRSFKQVLMEKATPFCLWGFLNLEEPQIQLLIVTVPENEVVIDVRPSKSYAAVLKPKYGRNIDISLLSIPGRQLDVDLSIMSKNQRKRWRRKNTNGASSFGSKENGVALCISTENTENLEVVPSENQADKHGDFEENVILVETEGGNSVVVAEAIVTEQIMDVQNNVLPSKELVVETSAEILPCIEMVEVIGHGSEQGACEISPEGILEIVLHGPTEAAQVEISQVQENVNSEPTWPTKCTGVQGVEPNADVGVHTLKEVKNQILCP</sequence>
<dbReference type="OrthoDB" id="5977668at2759"/>
<dbReference type="EMBL" id="JADFTS010000003">
    <property type="protein sequence ID" value="KAF9617049.1"/>
    <property type="molecule type" value="Genomic_DNA"/>
</dbReference>
<dbReference type="AlphaFoldDB" id="A0A835M7X6"/>